<dbReference type="RefSeq" id="WP_235726345.1">
    <property type="nucleotide sequence ID" value="NZ_JAKGCU010000053.1"/>
</dbReference>
<keyword evidence="2" id="KW-1185">Reference proteome</keyword>
<gene>
    <name evidence="1" type="ORF">L1892_24470</name>
</gene>
<protein>
    <recommendedName>
        <fullName evidence="3">Integrase</fullName>
    </recommendedName>
</protein>
<evidence type="ECO:0000313" key="2">
    <source>
        <dbReference type="Proteomes" id="UP001108089"/>
    </source>
</evidence>
<organism evidence="1 2">
    <name type="scientific">Gordonia tangerina</name>
    <dbReference type="NCBI Taxonomy" id="2911060"/>
    <lineage>
        <taxon>Bacteria</taxon>
        <taxon>Bacillati</taxon>
        <taxon>Actinomycetota</taxon>
        <taxon>Actinomycetes</taxon>
        <taxon>Mycobacteriales</taxon>
        <taxon>Gordoniaceae</taxon>
        <taxon>Gordonia</taxon>
    </lineage>
</organism>
<accession>A0ABS9DQK4</accession>
<proteinExistence type="predicted"/>
<feature type="non-terminal residue" evidence="1">
    <location>
        <position position="220"/>
    </location>
</feature>
<evidence type="ECO:0000313" key="1">
    <source>
        <dbReference type="EMBL" id="MCF3941515.1"/>
    </source>
</evidence>
<reference evidence="1" key="1">
    <citation type="submission" date="2022-01" db="EMBL/GenBank/DDBJ databases">
        <title>Gordonia xiamenensis sp. nov., isolated from surface seawater in Xiamen.</title>
        <authorList>
            <person name="He Y.F."/>
        </authorList>
    </citation>
    <scope>NUCLEOTIDE SEQUENCE</scope>
    <source>
        <strain evidence="1">GW1C4-4</strain>
    </source>
</reference>
<sequence length="220" mass="24654">MADSGTRMLSLAETAASENDDAPVPPLLESGLADVLTLERRNAAAMSSGDEQSFFLDTVAEYQWARDAAGLAPATLDGLTKPVIEVCRHYELVPWRLTSRQVDKYFAGVGKRAQATVRRKMTLIDHYFAFLEQRYAGEIARRYGAAVESPIDVFNRPRHRGDFGLRIPPSQRAVREFFGRWRESLVEARKPMIARRDYVMGKITYLSGVRAAELCGVRIG</sequence>
<comment type="caution">
    <text evidence="1">The sequence shown here is derived from an EMBL/GenBank/DDBJ whole genome shotgun (WGS) entry which is preliminary data.</text>
</comment>
<evidence type="ECO:0008006" key="3">
    <source>
        <dbReference type="Google" id="ProtNLM"/>
    </source>
</evidence>
<dbReference type="EMBL" id="JAKGCU010000053">
    <property type="protein sequence ID" value="MCF3941515.1"/>
    <property type="molecule type" value="Genomic_DNA"/>
</dbReference>
<dbReference type="Proteomes" id="UP001108089">
    <property type="component" value="Unassembled WGS sequence"/>
</dbReference>
<name>A0ABS9DQK4_9ACTN</name>